<sequence>MQEDKSAARQWKERCSKTALGSNMALNSPPSLKRHRVLTSTNKHRMGPVIQHAVQTSSIRTDGGDGHAETSAPRLWRAGAGFGRPHAEPAAVTLQMAGGPMGWIRSNSTGRGTICNSLQVWPARRRCLAEAALALHDDAERGSWSARVLLIDQRSAL</sequence>
<dbReference type="AlphaFoldDB" id="A0A9Q1EEU7"/>
<name>A0A9Q1EEU7_SYNKA</name>
<proteinExistence type="predicted"/>
<protein>
    <submittedName>
        <fullName evidence="1">Uncharacterized protein</fullName>
    </submittedName>
</protein>
<reference evidence="1" key="1">
    <citation type="journal article" date="2023" name="Science">
        <title>Genome structures resolve the early diversification of teleost fishes.</title>
        <authorList>
            <person name="Parey E."/>
            <person name="Louis A."/>
            <person name="Montfort J."/>
            <person name="Bouchez O."/>
            <person name="Roques C."/>
            <person name="Iampietro C."/>
            <person name="Lluch J."/>
            <person name="Castinel A."/>
            <person name="Donnadieu C."/>
            <person name="Desvignes T."/>
            <person name="Floi Bucao C."/>
            <person name="Jouanno E."/>
            <person name="Wen M."/>
            <person name="Mejri S."/>
            <person name="Dirks R."/>
            <person name="Jansen H."/>
            <person name="Henkel C."/>
            <person name="Chen W.J."/>
            <person name="Zahm M."/>
            <person name="Cabau C."/>
            <person name="Klopp C."/>
            <person name="Thompson A.W."/>
            <person name="Robinson-Rechavi M."/>
            <person name="Braasch I."/>
            <person name="Lecointre G."/>
            <person name="Bobe J."/>
            <person name="Postlethwait J.H."/>
            <person name="Berthelot C."/>
            <person name="Roest Crollius H."/>
            <person name="Guiguen Y."/>
        </authorList>
    </citation>
    <scope>NUCLEOTIDE SEQUENCE</scope>
    <source>
        <strain evidence="1">WJC10195</strain>
    </source>
</reference>
<comment type="caution">
    <text evidence="1">The sequence shown here is derived from an EMBL/GenBank/DDBJ whole genome shotgun (WGS) entry which is preliminary data.</text>
</comment>
<accession>A0A9Q1EEU7</accession>
<gene>
    <name evidence="1" type="ORF">SKAU_G00364550</name>
</gene>
<evidence type="ECO:0000313" key="2">
    <source>
        <dbReference type="Proteomes" id="UP001152622"/>
    </source>
</evidence>
<dbReference type="Proteomes" id="UP001152622">
    <property type="component" value="Chromosome 18"/>
</dbReference>
<keyword evidence="2" id="KW-1185">Reference proteome</keyword>
<evidence type="ECO:0000313" key="1">
    <source>
        <dbReference type="EMBL" id="KAJ8337489.1"/>
    </source>
</evidence>
<organism evidence="1 2">
    <name type="scientific">Synaphobranchus kaupii</name>
    <name type="common">Kaup's arrowtooth eel</name>
    <dbReference type="NCBI Taxonomy" id="118154"/>
    <lineage>
        <taxon>Eukaryota</taxon>
        <taxon>Metazoa</taxon>
        <taxon>Chordata</taxon>
        <taxon>Craniata</taxon>
        <taxon>Vertebrata</taxon>
        <taxon>Euteleostomi</taxon>
        <taxon>Actinopterygii</taxon>
        <taxon>Neopterygii</taxon>
        <taxon>Teleostei</taxon>
        <taxon>Anguilliformes</taxon>
        <taxon>Synaphobranchidae</taxon>
        <taxon>Synaphobranchus</taxon>
    </lineage>
</organism>
<dbReference type="EMBL" id="JAINUF010000018">
    <property type="protein sequence ID" value="KAJ8337489.1"/>
    <property type="molecule type" value="Genomic_DNA"/>
</dbReference>